<feature type="transmembrane region" description="Helical" evidence="13">
    <location>
        <begin position="287"/>
        <end position="310"/>
    </location>
</feature>
<name>A0A672MY08_SINGR</name>
<feature type="chain" id="PRO_5025705713" description="Glycine receptor, beta b" evidence="13">
    <location>
        <begin position="31"/>
        <end position="451"/>
    </location>
</feature>
<dbReference type="SUPFAM" id="SSF63712">
    <property type="entry name" value="Nicotinic receptor ligand binding domain-like"/>
    <property type="match status" value="1"/>
</dbReference>
<dbReference type="PRINTS" id="PR00252">
    <property type="entry name" value="NRIONCHANNEL"/>
</dbReference>
<evidence type="ECO:0000256" key="1">
    <source>
        <dbReference type="ARBA" id="ARBA00004141"/>
    </source>
</evidence>
<evidence type="ECO:0000259" key="15">
    <source>
        <dbReference type="Pfam" id="PF02932"/>
    </source>
</evidence>
<evidence type="ECO:0000256" key="4">
    <source>
        <dbReference type="ARBA" id="ARBA00022475"/>
    </source>
</evidence>
<dbReference type="Ensembl" id="ENSSGRT00000043504.1">
    <property type="protein sequence ID" value="ENSSGRP00000040591.1"/>
    <property type="gene ID" value="ENSSGRG00000022094.1"/>
</dbReference>
<dbReference type="InterPro" id="IPR006202">
    <property type="entry name" value="Neur_chan_lig-bd"/>
</dbReference>
<dbReference type="InterPro" id="IPR038050">
    <property type="entry name" value="Neuro_actylchol_rec"/>
</dbReference>
<accession>A0A672MY08</accession>
<keyword evidence="11" id="KW-0868">Chloride</keyword>
<evidence type="ECO:0000256" key="9">
    <source>
        <dbReference type="ARBA" id="ARBA00023136"/>
    </source>
</evidence>
<organism evidence="16 17">
    <name type="scientific">Sinocyclocheilus grahami</name>
    <name type="common">Dianchi golden-line fish</name>
    <name type="synonym">Barbus grahami</name>
    <dbReference type="NCBI Taxonomy" id="75366"/>
    <lineage>
        <taxon>Eukaryota</taxon>
        <taxon>Metazoa</taxon>
        <taxon>Chordata</taxon>
        <taxon>Craniata</taxon>
        <taxon>Vertebrata</taxon>
        <taxon>Euteleostomi</taxon>
        <taxon>Actinopterygii</taxon>
        <taxon>Neopterygii</taxon>
        <taxon>Teleostei</taxon>
        <taxon>Ostariophysi</taxon>
        <taxon>Cypriniformes</taxon>
        <taxon>Cyprinidae</taxon>
        <taxon>Cyprininae</taxon>
        <taxon>Sinocyclocheilus</taxon>
    </lineage>
</organism>
<dbReference type="InterPro" id="IPR006029">
    <property type="entry name" value="Neurotrans-gated_channel_TM"/>
</dbReference>
<comment type="similarity">
    <text evidence="13">Belongs to the ligand-gated ion channel (TC 1.A.9) family.</text>
</comment>
<dbReference type="Gene3D" id="2.70.170.10">
    <property type="entry name" value="Neurotransmitter-gated ion-channel ligand-binding domain"/>
    <property type="match status" value="1"/>
</dbReference>
<evidence type="ECO:0000256" key="7">
    <source>
        <dbReference type="ARBA" id="ARBA00022989"/>
    </source>
</evidence>
<gene>
    <name evidence="16" type="primary">glrbb</name>
</gene>
<feature type="signal peptide" evidence="13">
    <location>
        <begin position="1"/>
        <end position="30"/>
    </location>
</feature>
<evidence type="ECO:0000256" key="11">
    <source>
        <dbReference type="ARBA" id="ARBA00023214"/>
    </source>
</evidence>
<feature type="domain" description="Neurotransmitter-gated ion-channel transmembrane" evidence="15">
    <location>
        <begin position="258"/>
        <end position="447"/>
    </location>
</feature>
<keyword evidence="7 13" id="KW-1133">Transmembrane helix</keyword>
<keyword evidence="17" id="KW-1185">Reference proteome</keyword>
<dbReference type="PRINTS" id="PR00253">
    <property type="entry name" value="GABAARECEPTR"/>
</dbReference>
<dbReference type="SUPFAM" id="SSF90112">
    <property type="entry name" value="Neurotransmitter-gated ion-channel transmembrane pore"/>
    <property type="match status" value="1"/>
</dbReference>
<keyword evidence="9 13" id="KW-0472">Membrane</keyword>
<dbReference type="Gene3D" id="1.20.58.390">
    <property type="entry name" value="Neurotransmitter-gated ion-channel transmembrane domain"/>
    <property type="match status" value="1"/>
</dbReference>
<dbReference type="InterPro" id="IPR006201">
    <property type="entry name" value="Neur_channel"/>
</dbReference>
<keyword evidence="6 13" id="KW-0732">Signal</keyword>
<dbReference type="GO" id="GO:0005230">
    <property type="term" value="F:extracellular ligand-gated monoatomic ion channel activity"/>
    <property type="evidence" value="ECO:0007669"/>
    <property type="project" value="InterPro"/>
</dbReference>
<dbReference type="PANTHER" id="PTHR18945">
    <property type="entry name" value="NEUROTRANSMITTER GATED ION CHANNEL"/>
    <property type="match status" value="1"/>
</dbReference>
<evidence type="ECO:0000256" key="13">
    <source>
        <dbReference type="RuleBase" id="RU000687"/>
    </source>
</evidence>
<dbReference type="PROSITE" id="PS00236">
    <property type="entry name" value="NEUROTR_ION_CHANNEL"/>
    <property type="match status" value="1"/>
</dbReference>
<dbReference type="Pfam" id="PF02931">
    <property type="entry name" value="Neur_chan_LBD"/>
    <property type="match status" value="1"/>
</dbReference>
<dbReference type="Pfam" id="PF02932">
    <property type="entry name" value="Neur_chan_memb"/>
    <property type="match status" value="1"/>
</dbReference>
<keyword evidence="3 13" id="KW-0813">Transport</keyword>
<dbReference type="GO" id="GO:0005886">
    <property type="term" value="C:plasma membrane"/>
    <property type="evidence" value="ECO:0007669"/>
    <property type="project" value="UniProtKB-SubCell"/>
</dbReference>
<evidence type="ECO:0000256" key="10">
    <source>
        <dbReference type="ARBA" id="ARBA00023173"/>
    </source>
</evidence>
<evidence type="ECO:0008006" key="18">
    <source>
        <dbReference type="Google" id="ProtNLM"/>
    </source>
</evidence>
<dbReference type="GO" id="GO:0005254">
    <property type="term" value="F:chloride channel activity"/>
    <property type="evidence" value="ECO:0007669"/>
    <property type="project" value="UniProtKB-KW"/>
</dbReference>
<dbReference type="InterPro" id="IPR018000">
    <property type="entry name" value="Neurotransmitter_ion_chnl_CS"/>
</dbReference>
<reference evidence="16" key="1">
    <citation type="submission" date="2025-08" db="UniProtKB">
        <authorList>
            <consortium name="Ensembl"/>
        </authorList>
    </citation>
    <scope>IDENTIFICATION</scope>
</reference>
<evidence type="ECO:0000256" key="2">
    <source>
        <dbReference type="ARBA" id="ARBA00004236"/>
    </source>
</evidence>
<dbReference type="FunFam" id="2.70.170.10:FF:000014">
    <property type="entry name" value="Glycine receptor subunit beta"/>
    <property type="match status" value="1"/>
</dbReference>
<dbReference type="InterPro" id="IPR036734">
    <property type="entry name" value="Neur_chan_lig-bd_sf"/>
</dbReference>
<dbReference type="GO" id="GO:0034707">
    <property type="term" value="C:chloride channel complex"/>
    <property type="evidence" value="ECO:0007669"/>
    <property type="project" value="UniProtKB-KW"/>
</dbReference>
<sequence length="451" mass="51014">MAKLNCCNLKALKVIFFLLIICLWMEGGFTKEKSAKKGKKKGKQVDCPSQLSSEDLARVPANSTSNILNRLLVSYDPRIRPNFKGIPVEDRVNIFINSFGSIQETTMDYRVNIFLRQRWNDPRLRLPQDFKSDSLTVDPKMFKCLWKPDLFFANEKSANFHDVTQENILLFIFRNGDVLISMRLSVTLSCPLDLTLFPMDTQRCKMQLESFGYTTDDLQFMWQSGDPVQMDEIALPQFDIKQEDIEYGNCTKFYAGTGILSVLSLSSECTSLASELPKVSYVKAIDIWLIACLLFGFASLVEYAVVQVMLNSPKRLEAERAKMASKEKAEGKTPAKNTINGMGSTPIHVSTLQVTETRCKKVCTSKSDLRSNDFSIVGSLPRDFELSNFDCYGKPVEIGNALGKSQAKNNKKPPPPKPVIPSAAKRIDLYARAIFPFTFLFFNVIYWSVYL</sequence>
<keyword evidence="10" id="KW-0869">Chloride channel</keyword>
<dbReference type="InterPro" id="IPR036719">
    <property type="entry name" value="Neuro-gated_channel_TM_sf"/>
</dbReference>
<proteinExistence type="inferred from homology"/>
<dbReference type="Proteomes" id="UP000472262">
    <property type="component" value="Unassembled WGS sequence"/>
</dbReference>
<evidence type="ECO:0000256" key="3">
    <source>
        <dbReference type="ARBA" id="ARBA00022448"/>
    </source>
</evidence>
<dbReference type="AlphaFoldDB" id="A0A672MY08"/>
<evidence type="ECO:0000313" key="16">
    <source>
        <dbReference type="Ensembl" id="ENSSGRP00000040591.1"/>
    </source>
</evidence>
<evidence type="ECO:0000313" key="17">
    <source>
        <dbReference type="Proteomes" id="UP000472262"/>
    </source>
</evidence>
<feature type="domain" description="Neurotransmitter-gated ion-channel ligand-binding" evidence="14">
    <location>
        <begin position="65"/>
        <end position="251"/>
    </location>
</feature>
<feature type="transmembrane region" description="Helical" evidence="13">
    <location>
        <begin position="429"/>
        <end position="449"/>
    </location>
</feature>
<reference evidence="16" key="2">
    <citation type="submission" date="2025-09" db="UniProtKB">
        <authorList>
            <consortium name="Ensembl"/>
        </authorList>
    </citation>
    <scope>IDENTIFICATION</scope>
</reference>
<dbReference type="GO" id="GO:0004888">
    <property type="term" value="F:transmembrane signaling receptor activity"/>
    <property type="evidence" value="ECO:0007669"/>
    <property type="project" value="InterPro"/>
</dbReference>
<evidence type="ECO:0000256" key="6">
    <source>
        <dbReference type="ARBA" id="ARBA00022729"/>
    </source>
</evidence>
<evidence type="ECO:0000256" key="5">
    <source>
        <dbReference type="ARBA" id="ARBA00022692"/>
    </source>
</evidence>
<dbReference type="InterPro" id="IPR006028">
    <property type="entry name" value="GABAA/Glycine_rcpt"/>
</dbReference>
<protein>
    <recommendedName>
        <fullName evidence="18">Glycine receptor, beta b</fullName>
    </recommendedName>
</protein>
<comment type="subcellular location">
    <subcellularLocation>
        <location evidence="2">Cell membrane</location>
    </subcellularLocation>
    <subcellularLocation>
        <location evidence="1">Membrane</location>
        <topology evidence="1">Multi-pass membrane protein</topology>
    </subcellularLocation>
</comment>
<evidence type="ECO:0000256" key="8">
    <source>
        <dbReference type="ARBA" id="ARBA00023065"/>
    </source>
</evidence>
<keyword evidence="4" id="KW-1003">Cell membrane</keyword>
<keyword evidence="12 13" id="KW-0407">Ion channel</keyword>
<keyword evidence="8 13" id="KW-0406">Ion transport</keyword>
<evidence type="ECO:0000256" key="12">
    <source>
        <dbReference type="ARBA" id="ARBA00023303"/>
    </source>
</evidence>
<keyword evidence="5 13" id="KW-0812">Transmembrane</keyword>
<comment type="caution">
    <text evidence="13">Lacks conserved residue(s) required for the propagation of feature annotation.</text>
</comment>
<evidence type="ECO:0000259" key="14">
    <source>
        <dbReference type="Pfam" id="PF02931"/>
    </source>
</evidence>